<evidence type="ECO:0008006" key="3">
    <source>
        <dbReference type="Google" id="ProtNLM"/>
    </source>
</evidence>
<dbReference type="RefSeq" id="WP_129352695.1">
    <property type="nucleotide sequence ID" value="NZ_CP012670.1"/>
</dbReference>
<proteinExistence type="predicted"/>
<protein>
    <recommendedName>
        <fullName evidence="3">Right handed beta helix domain-containing protein</fullName>
    </recommendedName>
</protein>
<dbReference type="Gene3D" id="2.160.20.10">
    <property type="entry name" value="Single-stranded right-handed beta-helix, Pectin lyase-like"/>
    <property type="match status" value="1"/>
</dbReference>
<reference evidence="1 2" key="1">
    <citation type="submission" date="2015-09" db="EMBL/GenBank/DDBJ databases">
        <title>Sorangium comparison.</title>
        <authorList>
            <person name="Zaburannyi N."/>
            <person name="Bunk B."/>
            <person name="Overmann J."/>
            <person name="Mueller R."/>
        </authorList>
    </citation>
    <scope>NUCLEOTIDE SEQUENCE [LARGE SCALE GENOMIC DNA]</scope>
    <source>
        <strain evidence="1 2">So ceGT47</strain>
    </source>
</reference>
<dbReference type="InterPro" id="IPR012334">
    <property type="entry name" value="Pectin_lyas_fold"/>
</dbReference>
<organism evidence="1 2">
    <name type="scientific">Sorangium cellulosum</name>
    <name type="common">Polyangium cellulosum</name>
    <dbReference type="NCBI Taxonomy" id="56"/>
    <lineage>
        <taxon>Bacteria</taxon>
        <taxon>Pseudomonadati</taxon>
        <taxon>Myxococcota</taxon>
        <taxon>Polyangia</taxon>
        <taxon>Polyangiales</taxon>
        <taxon>Polyangiaceae</taxon>
        <taxon>Sorangium</taxon>
    </lineage>
</organism>
<dbReference type="EMBL" id="CP012670">
    <property type="protein sequence ID" value="AUX25641.1"/>
    <property type="molecule type" value="Genomic_DNA"/>
</dbReference>
<dbReference type="InterPro" id="IPR011050">
    <property type="entry name" value="Pectin_lyase_fold/virulence"/>
</dbReference>
<dbReference type="AlphaFoldDB" id="A0A4P2Q8Q8"/>
<accession>A0A4P2Q8Q8</accession>
<sequence>MHSISQGLGSRSVAAGKYIASLMALSIVGFGCAPPDEDVIAEDLDAEEQAAGTVYRVGPTRTYKTLADVAGRLAPGDVVEVDGNVTYPGNVRLRKGGTPSSKITIRGVKVSGKRPLLKGGTNTIEINANHIVLEGLEVTGGTSRCIFHHGHDITIRDSVVRDCPAHGILGADSDSGSLTLEYVEVYGCGSGTTRHPIYMATDETAYPGAVFRMQHCYVHDANGGNAVKSRAERNEIYHNWIEGGLYKDLELIGPDGQDPDLAREDSDVVGNVFRKTHTQYVVRVGGDGTGDTNGRYRFVNNTFLLKAGSSAAIHLFDGVESIELHNNIFHRVGGGSVQVFRDDARWATGKPLIKGVNNAVPTGTTVPSGFTGTKVVSDPGFTNVAKLDVTLLSTSPLRNAGVSATSGISGRTFPSPLAMPLYHPPRAALIPYGTAVRRPIEGAIDLGAFEVGAAGTPPPPPPPECPLAQPGEWVNTPLPSSQRGTFTASWDVTPSASYIDGVVGLSSAAADQWIELAAIVIFDEEGNVRVRNGSRYTAATRFPYTGGKTYTVRMVVDVAAKRYSAYIRPKGGSEVRLASNYAFRTEQSSVTRLSNWAITQTIPDATLSACNFSIR</sequence>
<name>A0A4P2Q8Q8_SORCE</name>
<dbReference type="OrthoDB" id="5481035at2"/>
<dbReference type="Proteomes" id="UP000295781">
    <property type="component" value="Chromosome"/>
</dbReference>
<evidence type="ECO:0000313" key="1">
    <source>
        <dbReference type="EMBL" id="AUX25641.1"/>
    </source>
</evidence>
<gene>
    <name evidence="1" type="ORF">SOCEGT47_061900</name>
</gene>
<dbReference type="SUPFAM" id="SSF51126">
    <property type="entry name" value="Pectin lyase-like"/>
    <property type="match status" value="1"/>
</dbReference>
<evidence type="ECO:0000313" key="2">
    <source>
        <dbReference type="Proteomes" id="UP000295781"/>
    </source>
</evidence>